<feature type="compositionally biased region" description="Basic and acidic residues" evidence="2">
    <location>
        <begin position="85"/>
        <end position="102"/>
    </location>
</feature>
<feature type="compositionally biased region" description="Basic and acidic residues" evidence="2">
    <location>
        <begin position="262"/>
        <end position="282"/>
    </location>
</feature>
<sequence>MPLATGKLPGRKPHQTQDEDVTGRAFTRSHDLDDMTNVSDETPSSPDSSDLHTAEMQARRALGLIPGGNGGQRERPSPPGAPAFRSDRFRQDGQRRRFVRDGEVPVVVMARSEAGATGSPSASTSPNCPTNRLAKAELALVTERRARERAERSFAEAQTKIRELQTKLGHLVLTRDEALASAQRALAQQHEAETALAAERAAREKAELELAGRLAARLAAEDQPDEAPAASPARRIARVAAAKIRVEQAPKAKPKTARAKRAPAEPKPVRWWIRPKDSRSGK</sequence>
<evidence type="ECO:0000313" key="3">
    <source>
        <dbReference type="EMBL" id="KAA5610092.1"/>
    </source>
</evidence>
<keyword evidence="1" id="KW-0175">Coiled coil</keyword>
<comment type="caution">
    <text evidence="3">The sequence shown here is derived from an EMBL/GenBank/DDBJ whole genome shotgun (WGS) entry which is preliminary data.</text>
</comment>
<feature type="region of interest" description="Disordered" evidence="2">
    <location>
        <begin position="112"/>
        <end position="131"/>
    </location>
</feature>
<dbReference type="RefSeq" id="WP_150042834.1">
    <property type="nucleotide sequence ID" value="NZ_VWPK01000038.1"/>
</dbReference>
<dbReference type="AlphaFoldDB" id="A0A5M6IP97"/>
<evidence type="ECO:0000256" key="1">
    <source>
        <dbReference type="SAM" id="Coils"/>
    </source>
</evidence>
<name>A0A5M6IP97_9PROT</name>
<dbReference type="EMBL" id="VWPK01000038">
    <property type="protein sequence ID" value="KAA5610092.1"/>
    <property type="molecule type" value="Genomic_DNA"/>
</dbReference>
<evidence type="ECO:0000313" key="4">
    <source>
        <dbReference type="Proteomes" id="UP000325255"/>
    </source>
</evidence>
<proteinExistence type="predicted"/>
<dbReference type="Proteomes" id="UP000325255">
    <property type="component" value="Unassembled WGS sequence"/>
</dbReference>
<feature type="compositionally biased region" description="Low complexity" evidence="2">
    <location>
        <begin position="114"/>
        <end position="126"/>
    </location>
</feature>
<feature type="compositionally biased region" description="Basic residues" evidence="2">
    <location>
        <begin position="252"/>
        <end position="261"/>
    </location>
</feature>
<protein>
    <submittedName>
        <fullName evidence="3">Uncharacterized protein</fullName>
    </submittedName>
</protein>
<feature type="region of interest" description="Disordered" evidence="2">
    <location>
        <begin position="1"/>
        <end position="102"/>
    </location>
</feature>
<gene>
    <name evidence="3" type="ORF">F1189_20985</name>
</gene>
<feature type="coiled-coil region" evidence="1">
    <location>
        <begin position="133"/>
        <end position="209"/>
    </location>
</feature>
<accession>A0A5M6IP97</accession>
<reference evidence="3 4" key="1">
    <citation type="submission" date="2019-09" db="EMBL/GenBank/DDBJ databases">
        <title>Genome sequence of Rhodovastum atsumiense, a diverse member of the Acetobacteraceae family of non-sulfur purple photosynthetic bacteria.</title>
        <authorList>
            <person name="Meyer T."/>
            <person name="Kyndt J."/>
        </authorList>
    </citation>
    <scope>NUCLEOTIDE SEQUENCE [LARGE SCALE GENOMIC DNA]</scope>
    <source>
        <strain evidence="3 4">DSM 21279</strain>
    </source>
</reference>
<evidence type="ECO:0000256" key="2">
    <source>
        <dbReference type="SAM" id="MobiDB-lite"/>
    </source>
</evidence>
<keyword evidence="4" id="KW-1185">Reference proteome</keyword>
<feature type="region of interest" description="Disordered" evidence="2">
    <location>
        <begin position="245"/>
        <end position="282"/>
    </location>
</feature>
<organism evidence="3 4">
    <name type="scientific">Rhodovastum atsumiense</name>
    <dbReference type="NCBI Taxonomy" id="504468"/>
    <lineage>
        <taxon>Bacteria</taxon>
        <taxon>Pseudomonadati</taxon>
        <taxon>Pseudomonadota</taxon>
        <taxon>Alphaproteobacteria</taxon>
        <taxon>Acetobacterales</taxon>
        <taxon>Acetobacteraceae</taxon>
        <taxon>Rhodovastum</taxon>
    </lineage>
</organism>